<reference evidence="1 2" key="1">
    <citation type="submission" date="2019-03" db="EMBL/GenBank/DDBJ databases">
        <title>The genome sequence of a newly discovered highly antifungal drug resistant Aspergillus species, Aspergillus tanneri NIH 1004.</title>
        <authorList>
            <person name="Mounaud S."/>
            <person name="Singh I."/>
            <person name="Joardar V."/>
            <person name="Pakala S."/>
            <person name="Pakala S."/>
            <person name="Venepally P."/>
            <person name="Hoover J."/>
            <person name="Nierman W."/>
            <person name="Chung J."/>
            <person name="Losada L."/>
        </authorList>
    </citation>
    <scope>NUCLEOTIDE SEQUENCE [LARGE SCALE GENOMIC DNA]</scope>
    <source>
        <strain evidence="1 2">NIH1004</strain>
    </source>
</reference>
<gene>
    <name evidence="1" type="ORF">EYZ11_005435</name>
</gene>
<evidence type="ECO:0000313" key="2">
    <source>
        <dbReference type="Proteomes" id="UP000308092"/>
    </source>
</evidence>
<organism evidence="1 2">
    <name type="scientific">Aspergillus tanneri</name>
    <dbReference type="NCBI Taxonomy" id="1220188"/>
    <lineage>
        <taxon>Eukaryota</taxon>
        <taxon>Fungi</taxon>
        <taxon>Dikarya</taxon>
        <taxon>Ascomycota</taxon>
        <taxon>Pezizomycotina</taxon>
        <taxon>Eurotiomycetes</taxon>
        <taxon>Eurotiomycetidae</taxon>
        <taxon>Eurotiales</taxon>
        <taxon>Aspergillaceae</taxon>
        <taxon>Aspergillus</taxon>
        <taxon>Aspergillus subgen. Circumdati</taxon>
    </lineage>
</organism>
<sequence>MPEAPFYGAHCYVLGSSKVAGPGQNDCPKPP</sequence>
<dbReference type="EMBL" id="SOSA01000174">
    <property type="protein sequence ID" value="THC95077.1"/>
    <property type="molecule type" value="Genomic_DNA"/>
</dbReference>
<protein>
    <submittedName>
        <fullName evidence="1">Uncharacterized protein</fullName>
    </submittedName>
</protein>
<evidence type="ECO:0000313" key="1">
    <source>
        <dbReference type="EMBL" id="THC95077.1"/>
    </source>
</evidence>
<name>A0A4S3JKB8_9EURO</name>
<comment type="caution">
    <text evidence="1">The sequence shown here is derived from an EMBL/GenBank/DDBJ whole genome shotgun (WGS) entry which is preliminary data.</text>
</comment>
<proteinExistence type="predicted"/>
<dbReference type="AlphaFoldDB" id="A0A4S3JKB8"/>
<dbReference type="VEuPathDB" id="FungiDB:EYZ11_005435"/>
<accession>A0A4S3JKB8</accession>
<keyword evidence="2" id="KW-1185">Reference proteome</keyword>
<dbReference type="Proteomes" id="UP000308092">
    <property type="component" value="Unassembled WGS sequence"/>
</dbReference>